<keyword evidence="2" id="KW-0812">Transmembrane</keyword>
<keyword evidence="2" id="KW-0472">Membrane</keyword>
<protein>
    <recommendedName>
        <fullName evidence="5">DUF3043 domain-containing protein</fullName>
    </recommendedName>
</protein>
<proteinExistence type="predicted"/>
<dbReference type="EMBL" id="JBHMBH010000019">
    <property type="protein sequence ID" value="MFB9714298.1"/>
    <property type="molecule type" value="Genomic_DNA"/>
</dbReference>
<evidence type="ECO:0000256" key="2">
    <source>
        <dbReference type="SAM" id="Phobius"/>
    </source>
</evidence>
<evidence type="ECO:0000313" key="3">
    <source>
        <dbReference type="EMBL" id="MFB9714298.1"/>
    </source>
</evidence>
<gene>
    <name evidence="3" type="ORF">ACFFPI_09205</name>
</gene>
<sequence>MGFWDAEETGAERAARIKGENQAAEHARRQASKEEEREHKQQERWDAENLRYQRAEYEADLAAWKKNPAEYERRYSSPFDVPEMPGNPIYDQIRARSQREQARAQAQPRDEPMPAFLKVGLVVLGVIFILPALLQAIMPTVGHVLQIIWLIVLSLAGLLTAVWLVLKLTAGDDPVKLRRAQLVNPVRIGTIIYQVVREHLAERRARKNAE</sequence>
<organism evidence="3 4">
    <name type="scientific">Arthrobacter methylotrophus</name>
    <dbReference type="NCBI Taxonomy" id="121291"/>
    <lineage>
        <taxon>Bacteria</taxon>
        <taxon>Bacillati</taxon>
        <taxon>Actinomycetota</taxon>
        <taxon>Actinomycetes</taxon>
        <taxon>Micrococcales</taxon>
        <taxon>Micrococcaceae</taxon>
        <taxon>Arthrobacter</taxon>
    </lineage>
</organism>
<comment type="caution">
    <text evidence="3">The sequence shown here is derived from an EMBL/GenBank/DDBJ whole genome shotgun (WGS) entry which is preliminary data.</text>
</comment>
<dbReference type="RefSeq" id="WP_345044316.1">
    <property type="nucleotide sequence ID" value="NZ_BAABED010000001.1"/>
</dbReference>
<name>A0ABV5UP60_9MICC</name>
<evidence type="ECO:0000256" key="1">
    <source>
        <dbReference type="SAM" id="MobiDB-lite"/>
    </source>
</evidence>
<feature type="region of interest" description="Disordered" evidence="1">
    <location>
        <begin position="1"/>
        <end position="49"/>
    </location>
</feature>
<feature type="transmembrane region" description="Helical" evidence="2">
    <location>
        <begin position="115"/>
        <end position="138"/>
    </location>
</feature>
<evidence type="ECO:0000313" key="4">
    <source>
        <dbReference type="Proteomes" id="UP001589536"/>
    </source>
</evidence>
<keyword evidence="4" id="KW-1185">Reference proteome</keyword>
<evidence type="ECO:0008006" key="5">
    <source>
        <dbReference type="Google" id="ProtNLM"/>
    </source>
</evidence>
<feature type="compositionally biased region" description="Basic and acidic residues" evidence="1">
    <location>
        <begin position="10"/>
        <end position="49"/>
    </location>
</feature>
<feature type="transmembrane region" description="Helical" evidence="2">
    <location>
        <begin position="144"/>
        <end position="166"/>
    </location>
</feature>
<reference evidence="3 4" key="1">
    <citation type="submission" date="2024-09" db="EMBL/GenBank/DDBJ databases">
        <authorList>
            <person name="Sun Q."/>
            <person name="Mori K."/>
        </authorList>
    </citation>
    <scope>NUCLEOTIDE SEQUENCE [LARGE SCALE GENOMIC DNA]</scope>
    <source>
        <strain evidence="3 4">JCM 13519</strain>
    </source>
</reference>
<accession>A0ABV5UP60</accession>
<keyword evidence="2" id="KW-1133">Transmembrane helix</keyword>
<dbReference type="Proteomes" id="UP001589536">
    <property type="component" value="Unassembled WGS sequence"/>
</dbReference>